<name>A0A239G844_9ACTN</name>
<sequence length="141" mass="14474">MGVRAWLSRYAPAEAAGITGALLATAPLDEPGAAAVAGTVGETIGFYAMIFARDVRAGGRPAAVVRDMVLEFGPAELLDTLLVRPGAMYLASRALGTTATGVVVGKLAADVVFYAVAIIGYELRRVRVAASKDLTASPPPD</sequence>
<dbReference type="EMBL" id="FZPH01000001">
    <property type="protein sequence ID" value="SNS65251.1"/>
    <property type="molecule type" value="Genomic_DNA"/>
</dbReference>
<dbReference type="Proteomes" id="UP000198362">
    <property type="component" value="Unassembled WGS sequence"/>
</dbReference>
<proteinExistence type="predicted"/>
<evidence type="ECO:0000313" key="2">
    <source>
        <dbReference type="Proteomes" id="UP000198362"/>
    </source>
</evidence>
<keyword evidence="2" id="KW-1185">Reference proteome</keyword>
<dbReference type="AlphaFoldDB" id="A0A239G844"/>
<accession>A0A239G844</accession>
<evidence type="ECO:0000313" key="1">
    <source>
        <dbReference type="EMBL" id="SNS65251.1"/>
    </source>
</evidence>
<organism evidence="1 2">
    <name type="scientific">Asanoa hainanensis</name>
    <dbReference type="NCBI Taxonomy" id="560556"/>
    <lineage>
        <taxon>Bacteria</taxon>
        <taxon>Bacillati</taxon>
        <taxon>Actinomycetota</taxon>
        <taxon>Actinomycetes</taxon>
        <taxon>Micromonosporales</taxon>
        <taxon>Micromonosporaceae</taxon>
        <taxon>Asanoa</taxon>
    </lineage>
</organism>
<reference evidence="1 2" key="1">
    <citation type="submission" date="2017-06" db="EMBL/GenBank/DDBJ databases">
        <authorList>
            <person name="Kim H.J."/>
            <person name="Triplett B.A."/>
        </authorList>
    </citation>
    <scope>NUCLEOTIDE SEQUENCE [LARGE SCALE GENOMIC DNA]</scope>
    <source>
        <strain evidence="1 2">CGMCC 4.5593</strain>
    </source>
</reference>
<protein>
    <submittedName>
        <fullName evidence="1">Uncharacterized protein</fullName>
    </submittedName>
</protein>
<gene>
    <name evidence="1" type="ORF">SAMN05421812_101269</name>
</gene>
<dbReference type="OrthoDB" id="1352523at2"/>